<keyword evidence="2" id="KW-1185">Reference proteome</keyword>
<reference evidence="1" key="1">
    <citation type="submission" date="2021-02" db="EMBL/GenBank/DDBJ databases">
        <authorList>
            <consortium name="DOE Joint Genome Institute"/>
            <person name="Ahrendt S."/>
            <person name="Looney B.P."/>
            <person name="Miyauchi S."/>
            <person name="Morin E."/>
            <person name="Drula E."/>
            <person name="Courty P.E."/>
            <person name="Chicoki N."/>
            <person name="Fauchery L."/>
            <person name="Kohler A."/>
            <person name="Kuo A."/>
            <person name="Labutti K."/>
            <person name="Pangilinan J."/>
            <person name="Lipzen A."/>
            <person name="Riley R."/>
            <person name="Andreopoulos W."/>
            <person name="He G."/>
            <person name="Johnson J."/>
            <person name="Barry K.W."/>
            <person name="Grigoriev I.V."/>
            <person name="Nagy L."/>
            <person name="Hibbett D."/>
            <person name="Henrissat B."/>
            <person name="Matheny P.B."/>
            <person name="Labbe J."/>
            <person name="Martin F."/>
        </authorList>
    </citation>
    <scope>NUCLEOTIDE SEQUENCE</scope>
    <source>
        <strain evidence="1">FP105234-sp</strain>
    </source>
</reference>
<comment type="caution">
    <text evidence="1">The sequence shown here is derived from an EMBL/GenBank/DDBJ whole genome shotgun (WGS) entry which is preliminary data.</text>
</comment>
<accession>A0ACB8S309</accession>
<dbReference type="Proteomes" id="UP000814033">
    <property type="component" value="Unassembled WGS sequence"/>
</dbReference>
<proteinExistence type="predicted"/>
<dbReference type="EMBL" id="MU275857">
    <property type="protein sequence ID" value="KAI0050919.1"/>
    <property type="molecule type" value="Genomic_DNA"/>
</dbReference>
<evidence type="ECO:0000313" key="2">
    <source>
        <dbReference type="Proteomes" id="UP000814033"/>
    </source>
</evidence>
<reference evidence="1" key="2">
    <citation type="journal article" date="2022" name="New Phytol.">
        <title>Evolutionary transition to the ectomycorrhizal habit in the genomes of a hyperdiverse lineage of mushroom-forming fungi.</title>
        <authorList>
            <person name="Looney B."/>
            <person name="Miyauchi S."/>
            <person name="Morin E."/>
            <person name="Drula E."/>
            <person name="Courty P.E."/>
            <person name="Kohler A."/>
            <person name="Kuo A."/>
            <person name="LaButti K."/>
            <person name="Pangilinan J."/>
            <person name="Lipzen A."/>
            <person name="Riley R."/>
            <person name="Andreopoulos W."/>
            <person name="He G."/>
            <person name="Johnson J."/>
            <person name="Nolan M."/>
            <person name="Tritt A."/>
            <person name="Barry K.W."/>
            <person name="Grigoriev I.V."/>
            <person name="Nagy L.G."/>
            <person name="Hibbett D."/>
            <person name="Henrissat B."/>
            <person name="Matheny P.B."/>
            <person name="Labbe J."/>
            <person name="Martin F.M."/>
        </authorList>
    </citation>
    <scope>NUCLEOTIDE SEQUENCE</scope>
    <source>
        <strain evidence="1">FP105234-sp</strain>
    </source>
</reference>
<name>A0ACB8S309_9AGAM</name>
<gene>
    <name evidence="1" type="ORF">FA95DRAFT_1555189</name>
</gene>
<sequence>MICIAPSYTPALLAVAIKCAAARPEPAHVIPPSTGRGRRAEQHEPCEHVQRGTHQAQSGKARGGVEQEAGN</sequence>
<evidence type="ECO:0000313" key="1">
    <source>
        <dbReference type="EMBL" id="KAI0050919.1"/>
    </source>
</evidence>
<organism evidence="1 2">
    <name type="scientific">Auriscalpium vulgare</name>
    <dbReference type="NCBI Taxonomy" id="40419"/>
    <lineage>
        <taxon>Eukaryota</taxon>
        <taxon>Fungi</taxon>
        <taxon>Dikarya</taxon>
        <taxon>Basidiomycota</taxon>
        <taxon>Agaricomycotina</taxon>
        <taxon>Agaricomycetes</taxon>
        <taxon>Russulales</taxon>
        <taxon>Auriscalpiaceae</taxon>
        <taxon>Auriscalpium</taxon>
    </lineage>
</organism>
<protein>
    <submittedName>
        <fullName evidence="1">Uncharacterized protein</fullName>
    </submittedName>
</protein>